<feature type="compositionally biased region" description="Polar residues" evidence="1">
    <location>
        <begin position="85"/>
        <end position="100"/>
    </location>
</feature>
<comment type="caution">
    <text evidence="2">The sequence shown here is derived from an EMBL/GenBank/DDBJ whole genome shotgun (WGS) entry which is preliminary data.</text>
</comment>
<feature type="compositionally biased region" description="Acidic residues" evidence="1">
    <location>
        <begin position="113"/>
        <end position="125"/>
    </location>
</feature>
<evidence type="ECO:0000313" key="2">
    <source>
        <dbReference type="EMBL" id="KAF0932568.1"/>
    </source>
</evidence>
<dbReference type="AlphaFoldDB" id="A0A6G1F6L6"/>
<name>A0A6G1F6L6_9ORYZ</name>
<dbReference type="EMBL" id="SPHZ02000001">
    <property type="protein sequence ID" value="KAF0932568.1"/>
    <property type="molecule type" value="Genomic_DNA"/>
</dbReference>
<feature type="region of interest" description="Disordered" evidence="1">
    <location>
        <begin position="1"/>
        <end position="131"/>
    </location>
</feature>
<protein>
    <submittedName>
        <fullName evidence="2">Uncharacterized protein</fullName>
    </submittedName>
</protein>
<reference evidence="2 3" key="1">
    <citation type="submission" date="2019-11" db="EMBL/GenBank/DDBJ databases">
        <title>Whole genome sequence of Oryza granulata.</title>
        <authorList>
            <person name="Li W."/>
        </authorList>
    </citation>
    <scope>NUCLEOTIDE SEQUENCE [LARGE SCALE GENOMIC DNA]</scope>
    <source>
        <strain evidence="3">cv. Menghai</strain>
        <tissue evidence="2">Leaf</tissue>
    </source>
</reference>
<evidence type="ECO:0000256" key="1">
    <source>
        <dbReference type="SAM" id="MobiDB-lite"/>
    </source>
</evidence>
<evidence type="ECO:0000313" key="3">
    <source>
        <dbReference type="Proteomes" id="UP000479710"/>
    </source>
</evidence>
<proteinExistence type="predicted"/>
<organism evidence="2 3">
    <name type="scientific">Oryza meyeriana var. granulata</name>
    <dbReference type="NCBI Taxonomy" id="110450"/>
    <lineage>
        <taxon>Eukaryota</taxon>
        <taxon>Viridiplantae</taxon>
        <taxon>Streptophyta</taxon>
        <taxon>Embryophyta</taxon>
        <taxon>Tracheophyta</taxon>
        <taxon>Spermatophyta</taxon>
        <taxon>Magnoliopsida</taxon>
        <taxon>Liliopsida</taxon>
        <taxon>Poales</taxon>
        <taxon>Poaceae</taxon>
        <taxon>BOP clade</taxon>
        <taxon>Oryzoideae</taxon>
        <taxon>Oryzeae</taxon>
        <taxon>Oryzinae</taxon>
        <taxon>Oryza</taxon>
        <taxon>Oryza meyeriana</taxon>
    </lineage>
</organism>
<sequence>MDMHDNTSKGVKSASPSNLLPPPSTEVTEPLSGVIVPDPKYNMPKAKPGASPATAVGAASKRLPPRSKTRAAAVPNPPRRILKKSTASDATSDQSESLPPSASPQPEFVNDSEPIEIDDDEEGDVKEDGVGVGSKRKLTSAVWKEFKRVKFIYVPAPHTADVIYEQLYESLVKWNLDENISTLMTITNNKLPFGLVFKTYKRVFRSKSKETTSQQGA</sequence>
<accession>A0A6G1F6L6</accession>
<keyword evidence="3" id="KW-1185">Reference proteome</keyword>
<dbReference type="Proteomes" id="UP000479710">
    <property type="component" value="Unassembled WGS sequence"/>
</dbReference>
<gene>
    <name evidence="2" type="ORF">E2562_010448</name>
</gene>